<reference evidence="2" key="2">
    <citation type="submission" date="2001-08" db="EMBL/GenBank/DDBJ databases">
        <title>Oryza sativa nipponbare(GA3) genomic DNA, chromosome 2, BAC clone:OJ1372_D06.</title>
        <authorList>
            <person name="Sasaki T."/>
            <person name="Matsumoto T."/>
            <person name="Yamamoto K."/>
        </authorList>
    </citation>
    <scope>NUCLEOTIDE SEQUENCE</scope>
</reference>
<reference evidence="3" key="3">
    <citation type="journal article" date="2005" name="Nature">
        <title>The map-based sequence of the rice genome.</title>
        <authorList>
            <consortium name="International rice genome sequencing project (IRGSP)"/>
            <person name="Matsumoto T."/>
            <person name="Wu J."/>
            <person name="Kanamori H."/>
            <person name="Katayose Y."/>
            <person name="Fujisawa M."/>
            <person name="Namiki N."/>
            <person name="Mizuno H."/>
            <person name="Yamamoto K."/>
            <person name="Antonio B.A."/>
            <person name="Baba T."/>
            <person name="Sakata K."/>
            <person name="Nagamura Y."/>
            <person name="Aoki H."/>
            <person name="Arikawa K."/>
            <person name="Arita K."/>
            <person name="Bito T."/>
            <person name="Chiden Y."/>
            <person name="Fujitsuka N."/>
            <person name="Fukunaka R."/>
            <person name="Hamada M."/>
            <person name="Harada C."/>
            <person name="Hayashi A."/>
            <person name="Hijishita S."/>
            <person name="Honda M."/>
            <person name="Hosokawa S."/>
            <person name="Ichikawa Y."/>
            <person name="Idonuma A."/>
            <person name="Iijima M."/>
            <person name="Ikeda M."/>
            <person name="Ikeno M."/>
            <person name="Ito K."/>
            <person name="Ito S."/>
            <person name="Ito T."/>
            <person name="Ito Y."/>
            <person name="Ito Y."/>
            <person name="Iwabuchi A."/>
            <person name="Kamiya K."/>
            <person name="Karasawa W."/>
            <person name="Kurita K."/>
            <person name="Katagiri S."/>
            <person name="Kikuta A."/>
            <person name="Kobayashi H."/>
            <person name="Kobayashi N."/>
            <person name="Machita K."/>
            <person name="Maehara T."/>
            <person name="Masukawa M."/>
            <person name="Mizubayashi T."/>
            <person name="Mukai Y."/>
            <person name="Nagasaki H."/>
            <person name="Nagata Y."/>
            <person name="Naito S."/>
            <person name="Nakashima M."/>
            <person name="Nakama Y."/>
            <person name="Nakamichi Y."/>
            <person name="Nakamura M."/>
            <person name="Meguro A."/>
            <person name="Negishi M."/>
            <person name="Ohta I."/>
            <person name="Ohta T."/>
            <person name="Okamoto M."/>
            <person name="Ono N."/>
            <person name="Saji S."/>
            <person name="Sakaguchi M."/>
            <person name="Sakai K."/>
            <person name="Shibata M."/>
            <person name="Shimokawa T."/>
            <person name="Song J."/>
            <person name="Takazaki Y."/>
            <person name="Terasawa K."/>
            <person name="Tsugane M."/>
            <person name="Tsuji K."/>
            <person name="Ueda S."/>
            <person name="Waki K."/>
            <person name="Yamagata H."/>
            <person name="Yamamoto M."/>
            <person name="Yamamoto S."/>
            <person name="Yamane H."/>
            <person name="Yoshiki S."/>
            <person name="Yoshihara R."/>
            <person name="Yukawa K."/>
            <person name="Zhong H."/>
            <person name="Yano M."/>
            <person name="Yuan Q."/>
            <person name="Ouyang S."/>
            <person name="Liu J."/>
            <person name="Jones K.M."/>
            <person name="Gansberger K."/>
            <person name="Moffat K."/>
            <person name="Hill J."/>
            <person name="Bera J."/>
            <person name="Fadrosh D."/>
            <person name="Jin S."/>
            <person name="Johri S."/>
            <person name="Kim M."/>
            <person name="Overton L."/>
            <person name="Reardon M."/>
            <person name="Tsitrin T."/>
            <person name="Vuong H."/>
            <person name="Weaver B."/>
            <person name="Ciecko A."/>
            <person name="Tallon L."/>
            <person name="Jackson J."/>
            <person name="Pai G."/>
            <person name="Aken S.V."/>
            <person name="Utterback T."/>
            <person name="Reidmuller S."/>
            <person name="Feldblyum T."/>
            <person name="Hsiao J."/>
            <person name="Zismann V."/>
            <person name="Iobst S."/>
            <person name="de Vazeille A.R."/>
            <person name="Buell C.R."/>
            <person name="Ying K."/>
            <person name="Li Y."/>
            <person name="Lu T."/>
            <person name="Huang Y."/>
            <person name="Zhao Q."/>
            <person name="Feng Q."/>
            <person name="Zhang L."/>
            <person name="Zhu J."/>
            <person name="Weng Q."/>
            <person name="Mu J."/>
            <person name="Lu Y."/>
            <person name="Fan D."/>
            <person name="Liu Y."/>
            <person name="Guan J."/>
            <person name="Zhang Y."/>
            <person name="Yu S."/>
            <person name="Liu X."/>
            <person name="Zhang Y."/>
            <person name="Hong G."/>
            <person name="Han B."/>
            <person name="Choisne N."/>
            <person name="Demange N."/>
            <person name="Orjeda G."/>
            <person name="Samain S."/>
            <person name="Cattolico L."/>
            <person name="Pelletier E."/>
            <person name="Couloux A."/>
            <person name="Segurens B."/>
            <person name="Wincker P."/>
            <person name="D'Hont A."/>
            <person name="Scarpelli C."/>
            <person name="Weissenbach J."/>
            <person name="Salanoubat M."/>
            <person name="Quetier F."/>
            <person name="Yu Y."/>
            <person name="Kim H.R."/>
            <person name="Rambo T."/>
            <person name="Currie J."/>
            <person name="Collura K."/>
            <person name="Luo M."/>
            <person name="Yang T."/>
            <person name="Ammiraju J.S.S."/>
            <person name="Engler F."/>
            <person name="Soderlund C."/>
            <person name="Wing R.A."/>
            <person name="Palmer L.E."/>
            <person name="de la Bastide M."/>
            <person name="Spiegel L."/>
            <person name="Nascimento L."/>
            <person name="Zutavern T."/>
            <person name="O'Shaughnessy A."/>
            <person name="Dike S."/>
            <person name="Dedhia N."/>
            <person name="Preston R."/>
            <person name="Balija V."/>
            <person name="McCombie W.R."/>
            <person name="Chow T."/>
            <person name="Chen H."/>
            <person name="Chung M."/>
            <person name="Chen C."/>
            <person name="Shaw J."/>
            <person name="Wu H."/>
            <person name="Hsiao K."/>
            <person name="Chao Y."/>
            <person name="Chu M."/>
            <person name="Cheng C."/>
            <person name="Hour A."/>
            <person name="Lee P."/>
            <person name="Lin S."/>
            <person name="Lin Y."/>
            <person name="Liou J."/>
            <person name="Liu S."/>
            <person name="Hsing Y."/>
            <person name="Raghuvanshi S."/>
            <person name="Mohanty A."/>
            <person name="Bharti A.K."/>
            <person name="Gaur A."/>
            <person name="Gupta V."/>
            <person name="Kumar D."/>
            <person name="Ravi V."/>
            <person name="Vij S."/>
            <person name="Kapur A."/>
            <person name="Khurana P."/>
            <person name="Khurana P."/>
            <person name="Khurana J.P."/>
            <person name="Tyagi A.K."/>
            <person name="Gaikwad K."/>
            <person name="Singh A."/>
            <person name="Dalal V."/>
            <person name="Srivastava S."/>
            <person name="Dixit A."/>
            <person name="Pal A.K."/>
            <person name="Ghazi I.A."/>
            <person name="Yadav M."/>
            <person name="Pandit A."/>
            <person name="Bhargava A."/>
            <person name="Sureshbabu K."/>
            <person name="Batra K."/>
            <person name="Sharma T.R."/>
            <person name="Mohapatra T."/>
            <person name="Singh N.K."/>
            <person name="Messing J."/>
            <person name="Nelson A.B."/>
            <person name="Fuks G."/>
            <person name="Kavchok S."/>
            <person name="Keizer G."/>
            <person name="Linton E."/>
            <person name="Llaca V."/>
            <person name="Song R."/>
            <person name="Tanyolac B."/>
            <person name="Young S."/>
            <person name="Ho-Il K."/>
            <person name="Hahn J.H."/>
            <person name="Sangsakoo G."/>
            <person name="Vanavichit A."/>
            <person name="de Mattos Luiz.A.T."/>
            <person name="Zimmer P.D."/>
            <person name="Malone G."/>
            <person name="Dellagostin O."/>
            <person name="de Oliveira A.C."/>
            <person name="Bevan M."/>
            <person name="Bancroft I."/>
            <person name="Minx P."/>
            <person name="Cordum H."/>
            <person name="Wilson R."/>
            <person name="Cheng Z."/>
            <person name="Jin W."/>
            <person name="Jiang J."/>
            <person name="Leong S.A."/>
            <person name="Iwama H."/>
            <person name="Gojobori T."/>
            <person name="Itoh T."/>
            <person name="Niimura Y."/>
            <person name="Fujii Y."/>
            <person name="Habara T."/>
            <person name="Sakai H."/>
            <person name="Sato Y."/>
            <person name="Wilson G."/>
            <person name="Kumar K."/>
            <person name="McCouch S."/>
            <person name="Juretic N."/>
            <person name="Hoen D."/>
            <person name="Wright S."/>
            <person name="Bruskiewich R."/>
            <person name="Bureau T."/>
            <person name="Miyao A."/>
            <person name="Hirochika H."/>
            <person name="Nishikawa T."/>
            <person name="Kadowaki K."/>
            <person name="Sugiura M."/>
            <person name="Burr B."/>
            <person name="Sasaki T."/>
        </authorList>
    </citation>
    <scope>NUCLEOTIDE SEQUENCE [LARGE SCALE GENOMIC DNA]</scope>
    <source>
        <strain evidence="3">cv. Nipponbare</strain>
    </source>
</reference>
<evidence type="ECO:0000313" key="3">
    <source>
        <dbReference type="Proteomes" id="UP000000763"/>
    </source>
</evidence>
<dbReference type="AlphaFoldDB" id="Q6K9F3"/>
<dbReference type="EMBL" id="AP004053">
    <property type="protein sequence ID" value="BAD21542.1"/>
    <property type="molecule type" value="Genomic_DNA"/>
</dbReference>
<organism evidence="2 3">
    <name type="scientific">Oryza sativa subsp. japonica</name>
    <name type="common">Rice</name>
    <dbReference type="NCBI Taxonomy" id="39947"/>
    <lineage>
        <taxon>Eukaryota</taxon>
        <taxon>Viridiplantae</taxon>
        <taxon>Streptophyta</taxon>
        <taxon>Embryophyta</taxon>
        <taxon>Tracheophyta</taxon>
        <taxon>Spermatophyta</taxon>
        <taxon>Magnoliopsida</taxon>
        <taxon>Liliopsida</taxon>
        <taxon>Poales</taxon>
        <taxon>Poaceae</taxon>
        <taxon>BOP clade</taxon>
        <taxon>Oryzoideae</taxon>
        <taxon>Oryzeae</taxon>
        <taxon>Oryzinae</taxon>
        <taxon>Oryza</taxon>
        <taxon>Oryza sativa</taxon>
    </lineage>
</organism>
<dbReference type="EMBL" id="AP004059">
    <property type="protein sequence ID" value="BAD21582.1"/>
    <property type="molecule type" value="Genomic_DNA"/>
</dbReference>
<reference evidence="3" key="4">
    <citation type="journal article" date="2008" name="Nucleic Acids Res.">
        <title>The rice annotation project database (RAP-DB): 2008 update.</title>
        <authorList>
            <consortium name="The rice annotation project (RAP)"/>
        </authorList>
    </citation>
    <scope>GENOME REANNOTATION</scope>
    <source>
        <strain evidence="3">cv. Nipponbare</strain>
    </source>
</reference>
<gene>
    <name evidence="1" type="ORF">OJ1234_B11.13</name>
    <name evidence="2" type="ORF">OJ1372_D06.38</name>
</gene>
<dbReference type="Proteomes" id="UP000000763">
    <property type="component" value="Chromosome 2"/>
</dbReference>
<name>Q6K9F3_ORYSJ</name>
<sequence>MGPLTQLPEASSSTLHTTAQLWVVAIKGHAASLFLVGEEGEGGGPCSSGTLIAVPVGLRSWVYAVILELLATNWDEIVTNLWNLLSLITP</sequence>
<evidence type="ECO:0000313" key="2">
    <source>
        <dbReference type="EMBL" id="BAD21582.1"/>
    </source>
</evidence>
<evidence type="ECO:0000313" key="1">
    <source>
        <dbReference type="EMBL" id="BAD21542.1"/>
    </source>
</evidence>
<proteinExistence type="predicted"/>
<protein>
    <submittedName>
        <fullName evidence="2">Uncharacterized protein</fullName>
    </submittedName>
</protein>
<reference evidence="1" key="1">
    <citation type="submission" date="2001-08" db="EMBL/GenBank/DDBJ databases">
        <title>Oryza sativa nipponbare(GA3) genomic DNA, chromosome 2, BAC clone:OJ1234_B11.</title>
        <authorList>
            <person name="Sasaki T."/>
            <person name="Matsumoto T."/>
            <person name="Yamamoto K."/>
        </authorList>
    </citation>
    <scope>NUCLEOTIDE SEQUENCE</scope>
</reference>
<accession>Q6K9F3</accession>